<accession>A0A6P8PWW4</accession>
<dbReference type="InterPro" id="IPR001628">
    <property type="entry name" value="Znf_hrmn_rcpt"/>
</dbReference>
<dbReference type="OrthoDB" id="5771769at2759"/>
<dbReference type="Pfam" id="PF00104">
    <property type="entry name" value="Hormone_recep"/>
    <property type="match status" value="1"/>
</dbReference>
<dbReference type="PRINTS" id="PR00047">
    <property type="entry name" value="STROIDFINGER"/>
</dbReference>
<dbReference type="PROSITE" id="PS51030">
    <property type="entry name" value="NUCLEAR_REC_DBD_2"/>
    <property type="match status" value="1"/>
</dbReference>
<dbReference type="GO" id="GO:0009755">
    <property type="term" value="P:hormone-mediated signaling pathway"/>
    <property type="evidence" value="ECO:0007669"/>
    <property type="project" value="TreeGrafter"/>
</dbReference>
<organism evidence="15 16">
    <name type="scientific">Geotrypetes seraphini</name>
    <name type="common">Gaboon caecilian</name>
    <name type="synonym">Caecilia seraphini</name>
    <dbReference type="NCBI Taxonomy" id="260995"/>
    <lineage>
        <taxon>Eukaryota</taxon>
        <taxon>Metazoa</taxon>
        <taxon>Chordata</taxon>
        <taxon>Craniata</taxon>
        <taxon>Vertebrata</taxon>
        <taxon>Euteleostomi</taxon>
        <taxon>Amphibia</taxon>
        <taxon>Gymnophiona</taxon>
        <taxon>Geotrypetes</taxon>
    </lineage>
</organism>
<feature type="binding site" evidence="11">
    <location>
        <position position="470"/>
    </location>
    <ligand>
        <name>a phospholipid derivative</name>
        <dbReference type="ChEBI" id="CHEBI:16247"/>
    </ligand>
</feature>
<evidence type="ECO:0000259" key="13">
    <source>
        <dbReference type="PROSITE" id="PS51030"/>
    </source>
</evidence>
<dbReference type="RefSeq" id="XP_033779313.1">
    <property type="nucleotide sequence ID" value="XM_033923422.1"/>
</dbReference>
<comment type="similarity">
    <text evidence="2">Belongs to the nuclear hormone receptor family. NR5 subfamily.</text>
</comment>
<dbReference type="GO" id="GO:0090575">
    <property type="term" value="C:RNA polymerase II transcription regulator complex"/>
    <property type="evidence" value="ECO:0007669"/>
    <property type="project" value="TreeGrafter"/>
</dbReference>
<reference evidence="16" key="1">
    <citation type="submission" date="2025-08" db="UniProtKB">
        <authorList>
            <consortium name="RefSeq"/>
        </authorList>
    </citation>
    <scope>IDENTIFICATION</scope>
</reference>
<evidence type="ECO:0000256" key="10">
    <source>
        <dbReference type="ARBA" id="ARBA00023242"/>
    </source>
</evidence>
<dbReference type="FunFam" id="3.30.50.10:FF:000006">
    <property type="entry name" value="Nuclear receptor subfamily 5 group A member"/>
    <property type="match status" value="1"/>
</dbReference>
<name>A0A6P8PWW4_GEOSA</name>
<dbReference type="Gene3D" id="1.10.565.10">
    <property type="entry name" value="Retinoid X Receptor"/>
    <property type="match status" value="1"/>
</dbReference>
<evidence type="ECO:0000256" key="12">
    <source>
        <dbReference type="RuleBase" id="RU004334"/>
    </source>
</evidence>
<dbReference type="GO" id="GO:0000978">
    <property type="term" value="F:RNA polymerase II cis-regulatory region sequence-specific DNA binding"/>
    <property type="evidence" value="ECO:0007669"/>
    <property type="project" value="TreeGrafter"/>
</dbReference>
<dbReference type="Gene3D" id="3.30.50.10">
    <property type="entry name" value="Erythroid Transcription Factor GATA-1, subunit A"/>
    <property type="match status" value="1"/>
</dbReference>
<keyword evidence="9 12" id="KW-0675">Receptor</keyword>
<dbReference type="CDD" id="cd07167">
    <property type="entry name" value="NR_DBD_Lrh-1_like"/>
    <property type="match status" value="1"/>
</dbReference>
<dbReference type="PROSITE" id="PS00031">
    <property type="entry name" value="NUCLEAR_REC_DBD_1"/>
    <property type="match status" value="1"/>
</dbReference>
<dbReference type="InterPro" id="IPR035500">
    <property type="entry name" value="NHR-like_dom_sf"/>
</dbReference>
<dbReference type="AlphaFoldDB" id="A0A6P8PWW4"/>
<evidence type="ECO:0000256" key="3">
    <source>
        <dbReference type="ARBA" id="ARBA00022723"/>
    </source>
</evidence>
<dbReference type="FunFam" id="1.10.565.10:FF:000011">
    <property type="entry name" value="Nuclear receptor subfamily 5, group A, member 2"/>
    <property type="match status" value="1"/>
</dbReference>
<keyword evidence="3 12" id="KW-0479">Metal-binding</keyword>
<feature type="binding site" evidence="11">
    <location>
        <position position="466"/>
    </location>
    <ligand>
        <name>a phospholipid derivative</name>
        <dbReference type="ChEBI" id="CHEBI:16247"/>
    </ligand>
</feature>
<feature type="binding site" evidence="11">
    <location>
        <begin position="373"/>
        <end position="376"/>
    </location>
    <ligand>
        <name>a phospholipid derivative</name>
        <dbReference type="ChEBI" id="CHEBI:16247"/>
    </ligand>
</feature>
<dbReference type="PROSITE" id="PS51843">
    <property type="entry name" value="NR_LBD"/>
    <property type="match status" value="1"/>
</dbReference>
<dbReference type="GeneID" id="117349827"/>
<dbReference type="SMART" id="SM00399">
    <property type="entry name" value="ZnF_C4"/>
    <property type="match status" value="1"/>
</dbReference>
<evidence type="ECO:0000256" key="8">
    <source>
        <dbReference type="ARBA" id="ARBA00023163"/>
    </source>
</evidence>
<dbReference type="KEGG" id="gsh:117349827"/>
<dbReference type="GO" id="GO:0004879">
    <property type="term" value="F:nuclear receptor activity"/>
    <property type="evidence" value="ECO:0007669"/>
    <property type="project" value="InterPro"/>
</dbReference>
<evidence type="ECO:0000256" key="4">
    <source>
        <dbReference type="ARBA" id="ARBA00022771"/>
    </source>
</evidence>
<dbReference type="PIRSF" id="PIRSF002530">
    <property type="entry name" value="Nuc_orph_FTZ-F1"/>
    <property type="match status" value="1"/>
</dbReference>
<dbReference type="GO" id="GO:0009888">
    <property type="term" value="P:tissue development"/>
    <property type="evidence" value="ECO:0007669"/>
    <property type="project" value="TreeGrafter"/>
</dbReference>
<dbReference type="GO" id="GO:0008270">
    <property type="term" value="F:zinc ion binding"/>
    <property type="evidence" value="ECO:0007669"/>
    <property type="project" value="UniProtKB-KW"/>
</dbReference>
<keyword evidence="6 12" id="KW-0805">Transcription regulation</keyword>
<dbReference type="InterPro" id="IPR001723">
    <property type="entry name" value="Nuclear_hrmn_rcpt"/>
</dbReference>
<dbReference type="SUPFAM" id="SSF48508">
    <property type="entry name" value="Nuclear receptor ligand-binding domain"/>
    <property type="match status" value="1"/>
</dbReference>
<keyword evidence="8 12" id="KW-0804">Transcription</keyword>
<feature type="domain" description="NR LBD" evidence="14">
    <location>
        <begin position="252"/>
        <end position="489"/>
    </location>
</feature>
<evidence type="ECO:0000313" key="16">
    <source>
        <dbReference type="RefSeq" id="XP_033779313.1"/>
    </source>
</evidence>
<evidence type="ECO:0000313" key="15">
    <source>
        <dbReference type="Proteomes" id="UP000515159"/>
    </source>
</evidence>
<comment type="subcellular location">
    <subcellularLocation>
        <location evidence="1 12">Nucleus</location>
    </subcellularLocation>
</comment>
<evidence type="ECO:0000259" key="14">
    <source>
        <dbReference type="PROSITE" id="PS51843"/>
    </source>
</evidence>
<dbReference type="SUPFAM" id="SSF57716">
    <property type="entry name" value="Glucocorticoid receptor-like (DNA-binding domain)"/>
    <property type="match status" value="1"/>
</dbReference>
<dbReference type="InterPro" id="IPR016355">
    <property type="entry name" value="NR5-like"/>
</dbReference>
<keyword evidence="4 12" id="KW-0863">Zinc-finger</keyword>
<evidence type="ECO:0000256" key="6">
    <source>
        <dbReference type="ARBA" id="ARBA00023015"/>
    </source>
</evidence>
<dbReference type="InterPro" id="IPR013088">
    <property type="entry name" value="Znf_NHR/GATA"/>
</dbReference>
<protein>
    <submittedName>
        <fullName evidence="16">Nuclear receptor subfamily 5 group A member 2-like</fullName>
    </submittedName>
</protein>
<dbReference type="InterPro" id="IPR000536">
    <property type="entry name" value="Nucl_hrmn_rcpt_lig-bd"/>
</dbReference>
<dbReference type="InParanoid" id="A0A6P8PWW4"/>
<dbReference type="PRINTS" id="PR00398">
    <property type="entry name" value="STRDHORMONER"/>
</dbReference>
<evidence type="ECO:0000256" key="7">
    <source>
        <dbReference type="ARBA" id="ARBA00023125"/>
    </source>
</evidence>
<dbReference type="SMART" id="SM00430">
    <property type="entry name" value="HOLI"/>
    <property type="match status" value="1"/>
</dbReference>
<gene>
    <name evidence="16" type="primary">LOC117349827</name>
</gene>
<evidence type="ECO:0000256" key="5">
    <source>
        <dbReference type="ARBA" id="ARBA00022833"/>
    </source>
</evidence>
<dbReference type="Proteomes" id="UP000515159">
    <property type="component" value="Chromosome 16"/>
</dbReference>
<evidence type="ECO:0000256" key="11">
    <source>
        <dbReference type="PIRSR" id="PIRSR002530-1"/>
    </source>
</evidence>
<evidence type="ECO:0000256" key="9">
    <source>
        <dbReference type="ARBA" id="ARBA00023170"/>
    </source>
</evidence>
<dbReference type="Pfam" id="PF00105">
    <property type="entry name" value="zf-C4"/>
    <property type="match status" value="1"/>
</dbReference>
<keyword evidence="7 12" id="KW-0238">DNA-binding</keyword>
<evidence type="ECO:0000256" key="1">
    <source>
        <dbReference type="ARBA" id="ARBA00004123"/>
    </source>
</evidence>
<dbReference type="PANTHER" id="PTHR24086:SF42">
    <property type="entry name" value="NR5A5 PROTEIN"/>
    <property type="match status" value="1"/>
</dbReference>
<feature type="domain" description="Nuclear receptor" evidence="13">
    <location>
        <begin position="40"/>
        <end position="115"/>
    </location>
</feature>
<keyword evidence="10 12" id="KW-0539">Nucleus</keyword>
<evidence type="ECO:0000256" key="2">
    <source>
        <dbReference type="ARBA" id="ARBA00007536"/>
    </source>
</evidence>
<proteinExistence type="inferred from homology"/>
<keyword evidence="5 12" id="KW-0862">Zinc</keyword>
<keyword evidence="15" id="KW-1185">Reference proteome</keyword>
<sequence>METGFTPNFFMVDDVLVDIQISVPTAQSEKKCFAAEEESEERCPICSDRVSGYHYGLLTCESCKGFFKRTVQKNKHYVCLEEQNCSINKAERKRCPACRFQKCLSVGMKLEAVRANRMRGGRNKFGPLYRKDRELKRQKKTFIYDNFINDSILEPKQEPTGQYIPRGFSDQDVPSLYNHGALSFKPRDGSSFEKNGRHVLGNGTPCDLTLATHQVYNPYMILPEKSKQVEQPGGSLPDCIVGSSYIPASTGEIPPLVQQLMSCEMEEQQLRDRVLGHLQQEQASRGRHDCLNTFSIMCKMVDQTLFCLVQWSRGCIFFKELQVEDQMRLLQNCWMELLMLDHIYRQVVHGKESSILLVTGQQIDLSVISSQAGDTLTNLMTRAQELVAKFQALQVDQHEMVCLKFLVLFSPDVKNLQNSEFVEHVQEMVNCSLMEYTSQQQHIDKLGQLLLRLTDIRAICMQTEDYLYLKHLGGDLPCNNLLIEMLHAKQS</sequence>
<dbReference type="PANTHER" id="PTHR24086">
    <property type="entry name" value="NUCLEAR RECEPTOR SUBFAMILY 5 GROUP A"/>
    <property type="match status" value="1"/>
</dbReference>